<name>A0A0S4JS76_BODSA</name>
<evidence type="ECO:0000256" key="1">
    <source>
        <dbReference type="SAM" id="MobiDB-lite"/>
    </source>
</evidence>
<dbReference type="EMBL" id="CYKH01002115">
    <property type="protein sequence ID" value="CUG93054.1"/>
    <property type="molecule type" value="Genomic_DNA"/>
</dbReference>
<evidence type="ECO:0000313" key="4">
    <source>
        <dbReference type="Proteomes" id="UP000051952"/>
    </source>
</evidence>
<sequence length="888" mass="96182">MLWSVFVPLLIANVVCSPSPAPWNLTVPLLTKYEYSFRRSALKLPPIVLNDWYLGVSMNSILGIRTGAHAVDLIAFEQALPANATSFFVVGNDRVVVICQRTVLFFAVTSVSVTSVGTFAFGKLNFSLAEEFLNPIPLIVDEVIYMGGSNATESYSCSMFSLNKNGTILNSVSVYFDDCNFQAKKDNGTLLFQVRNNDESGWANNIVRLFENFTVSSKFSVVYPNGNIQFLPFNDTVFVFYQEGYVIQFNKTGGALNFLSLNDTCGGLEFAPVILNKTMLFICDSVVMEIDLWNVTLEARFKEPLSQRFSFFSRTPSLDWLLANDVGSLFIYNGRSLTQFVSITKDAYAHLEGVNWITNESFYASFSTYFYGGVCVLMNRNGTIFSQATGQILPVGAPFFDNATSRLYLGNAAPTLGGYNSFVAFDTLISNESFVVDTWANSELSFPFAQNVSGTEVYYLSGSSLYLVDTVRHTSSRVANFSQSLVGVTGEMMMIGEYIAVFDELRSIIQIVSTTNRSARSVSTCKQPIEYVYSPLQVHHGSFWLNCGTTASAAFQRIFPNGTVVNFGTSGGFYPMVYSTDFVVAFTSYNQLTRFNLSVDGSLIGTSWTTTVAATTNPLLVDNIVYTAGDSTLYQINASSGALLTTVGFNQFPRLMCSGVVNGVSVFSIIGEKVSVVSNNSLRFELSLSGVLLSTIGHPIIGNGVLLFFTLDSLYAIDTLSGATLFTKSVNTDASYSPIVVVGGSMIFSDGFSVTATNPISGVVHSSLSYTFGIDALRGFRCTSTSNPTNSTVVLATQSGFVFAGIINGKYANFSGIPTNPPPPTTTKPSTTVKPTTTKPSTIKPTTLVTTTRLVTLPSTTTSTPTTLTQSTTPATTPVPAVTTLTPS</sequence>
<keyword evidence="4" id="KW-1185">Reference proteome</keyword>
<dbReference type="InterPro" id="IPR015943">
    <property type="entry name" value="WD40/YVTN_repeat-like_dom_sf"/>
</dbReference>
<dbReference type="SUPFAM" id="SSF50998">
    <property type="entry name" value="Quinoprotein alcohol dehydrogenase-like"/>
    <property type="match status" value="1"/>
</dbReference>
<gene>
    <name evidence="3" type="ORF">BSAL_40525</name>
</gene>
<feature type="non-terminal residue" evidence="3">
    <location>
        <position position="888"/>
    </location>
</feature>
<evidence type="ECO:0008006" key="5">
    <source>
        <dbReference type="Google" id="ProtNLM"/>
    </source>
</evidence>
<dbReference type="Proteomes" id="UP000051952">
    <property type="component" value="Unassembled WGS sequence"/>
</dbReference>
<evidence type="ECO:0000313" key="3">
    <source>
        <dbReference type="EMBL" id="CUG93054.1"/>
    </source>
</evidence>
<feature type="compositionally biased region" description="Low complexity" evidence="1">
    <location>
        <begin position="827"/>
        <end position="843"/>
    </location>
</feature>
<protein>
    <recommendedName>
        <fullName evidence="5">Membrane-associated protein</fullName>
    </recommendedName>
</protein>
<feature type="chain" id="PRO_5006622792" description="Membrane-associated protein" evidence="2">
    <location>
        <begin position="17"/>
        <end position="888"/>
    </location>
</feature>
<dbReference type="VEuPathDB" id="TriTrypDB:BSAL_40525"/>
<dbReference type="AlphaFoldDB" id="A0A0S4JS76"/>
<feature type="region of interest" description="Disordered" evidence="1">
    <location>
        <begin position="815"/>
        <end position="843"/>
    </location>
</feature>
<dbReference type="Gene3D" id="2.130.10.10">
    <property type="entry name" value="YVTN repeat-like/Quinoprotein amine dehydrogenase"/>
    <property type="match status" value="1"/>
</dbReference>
<dbReference type="InterPro" id="IPR011047">
    <property type="entry name" value="Quinoprotein_ADH-like_sf"/>
</dbReference>
<organism evidence="3 4">
    <name type="scientific">Bodo saltans</name>
    <name type="common">Flagellated protozoan</name>
    <dbReference type="NCBI Taxonomy" id="75058"/>
    <lineage>
        <taxon>Eukaryota</taxon>
        <taxon>Discoba</taxon>
        <taxon>Euglenozoa</taxon>
        <taxon>Kinetoplastea</taxon>
        <taxon>Metakinetoplastina</taxon>
        <taxon>Eubodonida</taxon>
        <taxon>Bodonidae</taxon>
        <taxon>Bodo</taxon>
    </lineage>
</organism>
<reference evidence="4" key="1">
    <citation type="submission" date="2015-09" db="EMBL/GenBank/DDBJ databases">
        <authorList>
            <consortium name="Pathogen Informatics"/>
        </authorList>
    </citation>
    <scope>NUCLEOTIDE SEQUENCE [LARGE SCALE GENOMIC DNA]</scope>
    <source>
        <strain evidence="4">Lake Konstanz</strain>
    </source>
</reference>
<keyword evidence="2" id="KW-0732">Signal</keyword>
<proteinExistence type="predicted"/>
<accession>A0A0S4JS76</accession>
<feature type="signal peptide" evidence="2">
    <location>
        <begin position="1"/>
        <end position="16"/>
    </location>
</feature>
<evidence type="ECO:0000256" key="2">
    <source>
        <dbReference type="SAM" id="SignalP"/>
    </source>
</evidence>
<feature type="region of interest" description="Disordered" evidence="1">
    <location>
        <begin position="858"/>
        <end position="888"/>
    </location>
</feature>